<comment type="subcellular location">
    <subcellularLocation>
        <location evidence="5">Bacterial microcompartment</location>
    </subcellularLocation>
</comment>
<dbReference type="Gene3D" id="3.40.50.11240">
    <property type="entry name" value="Ethanolamine ammonia-lyase light chain (EutC)"/>
    <property type="match status" value="1"/>
</dbReference>
<proteinExistence type="inferred from homology"/>
<accession>A0A7X0AVL2</accession>
<evidence type="ECO:0000256" key="3">
    <source>
        <dbReference type="ARBA" id="ARBA00023285"/>
    </source>
</evidence>
<evidence type="ECO:0000256" key="5">
    <source>
        <dbReference type="HAMAP-Rule" id="MF_00601"/>
    </source>
</evidence>
<organism evidence="6 7">
    <name type="scientific">Nitrospirillum iridis</name>
    <dbReference type="NCBI Taxonomy" id="765888"/>
    <lineage>
        <taxon>Bacteria</taxon>
        <taxon>Pseudomonadati</taxon>
        <taxon>Pseudomonadota</taxon>
        <taxon>Alphaproteobacteria</taxon>
        <taxon>Rhodospirillales</taxon>
        <taxon>Azospirillaceae</taxon>
        <taxon>Nitrospirillum</taxon>
    </lineage>
</organism>
<dbReference type="PANTHER" id="PTHR39330:SF1">
    <property type="entry name" value="ETHANOLAMINE AMMONIA-LYASE SMALL SUBUNIT"/>
    <property type="match status" value="1"/>
</dbReference>
<gene>
    <name evidence="5" type="primary">eutC</name>
    <name evidence="6" type="ORF">FHS74_001487</name>
</gene>
<dbReference type="Proteomes" id="UP000539175">
    <property type="component" value="Unassembled WGS sequence"/>
</dbReference>
<comment type="similarity">
    <text evidence="5">Belongs to the EutC family.</text>
</comment>
<dbReference type="RefSeq" id="WP_184798979.1">
    <property type="nucleotide sequence ID" value="NZ_JACIIZ010000003.1"/>
</dbReference>
<sequence>MTDEPRKAGVTPDAWVHLSRATPARIALGRAGDSLPTVEVLRFALAHAQARDAVHTRFDAGALAARLGGLGLVPVLVHSAAPDRATYLARPDLGRQLAPASQQALAALPASDPDLALVVADGLSATAVHRQALPLLTAFLPWVRQAGWRLGPVAVASQARVALGDRVGQALGARAVAVLIGERPGLSAPDSLGVYLTLNPRPGRLDAERNCLSNIREGGLAHDLAAFKLAWLLREALRRQMTGVALKDESDLLLVDGRAPALPAAPMTERQET</sequence>
<dbReference type="GO" id="GO:0031471">
    <property type="term" value="C:ethanolamine degradation polyhedral organelle"/>
    <property type="evidence" value="ECO:0007669"/>
    <property type="project" value="UniProtKB-UniRule"/>
</dbReference>
<feature type="binding site" evidence="5">
    <location>
        <position position="211"/>
    </location>
    <ligand>
        <name>adenosylcob(III)alamin</name>
        <dbReference type="ChEBI" id="CHEBI:18408"/>
    </ligand>
</feature>
<comment type="subunit">
    <text evidence="5">The basic unit is a heterodimer which dimerizes to form tetramers. The heterotetramers trimerize; 6 large subunits form a core ring with 6 small subunits projecting outwards.</text>
</comment>
<evidence type="ECO:0000313" key="6">
    <source>
        <dbReference type="EMBL" id="MBB6250942.1"/>
    </source>
</evidence>
<dbReference type="AlphaFoldDB" id="A0A7X0AVL2"/>
<dbReference type="PIRSF" id="PIRSF018982">
    <property type="entry name" value="EutC"/>
    <property type="match status" value="1"/>
</dbReference>
<evidence type="ECO:0000256" key="4">
    <source>
        <dbReference type="ARBA" id="ARBA00024446"/>
    </source>
</evidence>
<dbReference type="HAMAP" id="MF_00601">
    <property type="entry name" value="EutC"/>
    <property type="match status" value="1"/>
</dbReference>
<name>A0A7X0AVL2_9PROT</name>
<dbReference type="EC" id="4.3.1.7" evidence="5"/>
<keyword evidence="1 5" id="KW-0846">Cobalamin</keyword>
<comment type="pathway">
    <text evidence="5">Amine and polyamine degradation; ethanolamine degradation.</text>
</comment>
<dbReference type="PANTHER" id="PTHR39330">
    <property type="entry name" value="ETHANOLAMINE AMMONIA-LYASE LIGHT CHAIN"/>
    <property type="match status" value="1"/>
</dbReference>
<evidence type="ECO:0000313" key="7">
    <source>
        <dbReference type="Proteomes" id="UP000539175"/>
    </source>
</evidence>
<dbReference type="UniPathway" id="UPA00560"/>
<dbReference type="GO" id="GO:0006520">
    <property type="term" value="P:amino acid metabolic process"/>
    <property type="evidence" value="ECO:0007669"/>
    <property type="project" value="InterPro"/>
</dbReference>
<protein>
    <recommendedName>
        <fullName evidence="5">Ethanolamine ammonia-lyase small subunit</fullName>
        <shortName evidence="5">EAL small subunit</shortName>
        <ecNumber evidence="5">4.3.1.7</ecNumber>
    </recommendedName>
</protein>
<keyword evidence="4 5" id="KW-1283">Bacterial microcompartment</keyword>
<evidence type="ECO:0000256" key="2">
    <source>
        <dbReference type="ARBA" id="ARBA00023239"/>
    </source>
</evidence>
<dbReference type="InterPro" id="IPR009246">
    <property type="entry name" value="EutC"/>
</dbReference>
<keyword evidence="3 5" id="KW-0170">Cobalt</keyword>
<comment type="function">
    <text evidence="5">Catalyzes the deamination of various vicinal amino-alcohols to oxo compounds. Allows this organism to utilize ethanolamine as the sole source of nitrogen and carbon in the presence of external vitamin B12.</text>
</comment>
<dbReference type="NCBIfam" id="NF003971">
    <property type="entry name" value="PRK05465.1"/>
    <property type="match status" value="1"/>
</dbReference>
<dbReference type="GO" id="GO:0009350">
    <property type="term" value="C:ethanolamine ammonia-lyase complex"/>
    <property type="evidence" value="ECO:0007669"/>
    <property type="project" value="UniProtKB-UniRule"/>
</dbReference>
<dbReference type="InterPro" id="IPR042251">
    <property type="entry name" value="EutC_C"/>
</dbReference>
<feature type="binding site" evidence="5">
    <location>
        <position position="182"/>
    </location>
    <ligand>
        <name>adenosylcob(III)alamin</name>
        <dbReference type="ChEBI" id="CHEBI:18408"/>
    </ligand>
</feature>
<dbReference type="Pfam" id="PF05985">
    <property type="entry name" value="EutC"/>
    <property type="match status" value="1"/>
</dbReference>
<dbReference type="InterPro" id="IPR042255">
    <property type="entry name" value="EutC_N"/>
</dbReference>
<dbReference type="EMBL" id="JACIIZ010000003">
    <property type="protein sequence ID" value="MBB6250942.1"/>
    <property type="molecule type" value="Genomic_DNA"/>
</dbReference>
<dbReference type="GO" id="GO:0031419">
    <property type="term" value="F:cobalamin binding"/>
    <property type="evidence" value="ECO:0007669"/>
    <property type="project" value="UniProtKB-UniRule"/>
</dbReference>
<dbReference type="Gene3D" id="1.10.30.40">
    <property type="entry name" value="Ethanolamine ammonia-lyase light chain (EutC), N-terminal domain"/>
    <property type="match status" value="1"/>
</dbReference>
<comment type="catalytic activity">
    <reaction evidence="5">
        <text>ethanolamine = acetaldehyde + NH4(+)</text>
        <dbReference type="Rhea" id="RHEA:15313"/>
        <dbReference type="ChEBI" id="CHEBI:15343"/>
        <dbReference type="ChEBI" id="CHEBI:28938"/>
        <dbReference type="ChEBI" id="CHEBI:57603"/>
        <dbReference type="EC" id="4.3.1.7"/>
    </reaction>
</comment>
<keyword evidence="2 5" id="KW-0456">Lyase</keyword>
<comment type="cofactor">
    <cofactor evidence="5">
        <name>adenosylcob(III)alamin</name>
        <dbReference type="ChEBI" id="CHEBI:18408"/>
    </cofactor>
    <text evidence="5">Binds between the large and small subunits.</text>
</comment>
<dbReference type="GO" id="GO:0046336">
    <property type="term" value="P:ethanolamine catabolic process"/>
    <property type="evidence" value="ECO:0007669"/>
    <property type="project" value="UniProtKB-UniRule"/>
</dbReference>
<reference evidence="6 7" key="1">
    <citation type="submission" date="2020-08" db="EMBL/GenBank/DDBJ databases">
        <title>Genomic Encyclopedia of Type Strains, Phase IV (KMG-IV): sequencing the most valuable type-strain genomes for metagenomic binning, comparative biology and taxonomic classification.</title>
        <authorList>
            <person name="Goeker M."/>
        </authorList>
    </citation>
    <scope>NUCLEOTIDE SEQUENCE [LARGE SCALE GENOMIC DNA]</scope>
    <source>
        <strain evidence="6 7">DSM 22198</strain>
    </source>
</reference>
<dbReference type="GO" id="GO:0008851">
    <property type="term" value="F:ethanolamine ammonia-lyase activity"/>
    <property type="evidence" value="ECO:0007669"/>
    <property type="project" value="UniProtKB-UniRule"/>
</dbReference>
<feature type="binding site" evidence="5">
    <location>
        <position position="161"/>
    </location>
    <ligand>
        <name>adenosylcob(III)alamin</name>
        <dbReference type="ChEBI" id="CHEBI:18408"/>
    </ligand>
</feature>
<evidence type="ECO:0000256" key="1">
    <source>
        <dbReference type="ARBA" id="ARBA00022628"/>
    </source>
</evidence>
<keyword evidence="7" id="KW-1185">Reference proteome</keyword>
<comment type="caution">
    <text evidence="6">The sequence shown here is derived from an EMBL/GenBank/DDBJ whole genome shotgun (WGS) entry which is preliminary data.</text>
</comment>